<feature type="non-terminal residue" evidence="2">
    <location>
        <position position="51"/>
    </location>
</feature>
<proteinExistence type="predicted"/>
<reference evidence="3" key="1">
    <citation type="submission" date="2021-01" db="EMBL/GenBank/DDBJ databases">
        <title>Caligus Genome Assembly.</title>
        <authorList>
            <person name="Gallardo-Escarate C."/>
        </authorList>
    </citation>
    <scope>NUCLEOTIDE SEQUENCE [LARGE SCALE GENOMIC DNA]</scope>
</reference>
<dbReference type="EMBL" id="CP045893">
    <property type="protein sequence ID" value="QQP54266.1"/>
    <property type="molecule type" value="Genomic_DNA"/>
</dbReference>
<accession>A0A7T8KEB1</accession>
<sequence length="51" mass="5777">MKSSNWDEHWSPRKLTLAKMVAEHTAMASEYKGPKGSWRAKKNAPQEVSCS</sequence>
<name>A0A7T8KEB1_CALRO</name>
<dbReference type="Proteomes" id="UP000595437">
    <property type="component" value="Chromosome 4"/>
</dbReference>
<keyword evidence="3" id="KW-1185">Reference proteome</keyword>
<dbReference type="AlphaFoldDB" id="A0A7T8KEB1"/>
<evidence type="ECO:0000313" key="3">
    <source>
        <dbReference type="Proteomes" id="UP000595437"/>
    </source>
</evidence>
<feature type="region of interest" description="Disordered" evidence="1">
    <location>
        <begin position="31"/>
        <end position="51"/>
    </location>
</feature>
<evidence type="ECO:0000256" key="1">
    <source>
        <dbReference type="SAM" id="MobiDB-lite"/>
    </source>
</evidence>
<organism evidence="2 3">
    <name type="scientific">Caligus rogercresseyi</name>
    <name type="common">Sea louse</name>
    <dbReference type="NCBI Taxonomy" id="217165"/>
    <lineage>
        <taxon>Eukaryota</taxon>
        <taxon>Metazoa</taxon>
        <taxon>Ecdysozoa</taxon>
        <taxon>Arthropoda</taxon>
        <taxon>Crustacea</taxon>
        <taxon>Multicrustacea</taxon>
        <taxon>Hexanauplia</taxon>
        <taxon>Copepoda</taxon>
        <taxon>Siphonostomatoida</taxon>
        <taxon>Caligidae</taxon>
        <taxon>Caligus</taxon>
    </lineage>
</organism>
<gene>
    <name evidence="2" type="ORF">FKW44_007044</name>
</gene>
<protein>
    <submittedName>
        <fullName evidence="2">Uncharacterized protein</fullName>
    </submittedName>
</protein>
<evidence type="ECO:0000313" key="2">
    <source>
        <dbReference type="EMBL" id="QQP54266.1"/>
    </source>
</evidence>